<organism evidence="5 6">
    <name type="scientific">Thermalbibacter longus</name>
    <dbReference type="NCBI Taxonomy" id="2951981"/>
    <lineage>
        <taxon>Bacteria</taxon>
        <taxon>Pseudomonadati</taxon>
        <taxon>Thermomicrobiota</taxon>
        <taxon>Thermomicrobia</taxon>
        <taxon>Thermomicrobiales</taxon>
        <taxon>Thermomicrobiaceae</taxon>
        <taxon>Thermalbibacter</taxon>
    </lineage>
</organism>
<comment type="caution">
    <text evidence="5">The sequence shown here is derived from an EMBL/GenBank/DDBJ whole genome shotgun (WGS) entry which is preliminary data.</text>
</comment>
<reference evidence="5" key="1">
    <citation type="submission" date="2022-06" db="EMBL/GenBank/DDBJ databases">
        <title>CFH 74404 Thermomicrobiaceae sp.</title>
        <authorList>
            <person name="Ming H."/>
            <person name="Li W.-J."/>
            <person name="Zhao Z."/>
        </authorList>
    </citation>
    <scope>NUCLEOTIDE SEQUENCE</scope>
    <source>
        <strain evidence="5">CFH 74404</strain>
    </source>
</reference>
<keyword evidence="6" id="KW-1185">Reference proteome</keyword>
<evidence type="ECO:0000259" key="4">
    <source>
        <dbReference type="Pfam" id="PF00291"/>
    </source>
</evidence>
<dbReference type="Proteomes" id="UP001165306">
    <property type="component" value="Unassembled WGS sequence"/>
</dbReference>
<dbReference type="InterPro" id="IPR001926">
    <property type="entry name" value="TrpB-like_PALP"/>
</dbReference>
<comment type="similarity">
    <text evidence="2">Belongs to the cysteine synthase/cystathionine beta-synthase family.</text>
</comment>
<dbReference type="GO" id="GO:0006535">
    <property type="term" value="P:cysteine biosynthetic process from serine"/>
    <property type="evidence" value="ECO:0007669"/>
    <property type="project" value="InterPro"/>
</dbReference>
<evidence type="ECO:0000313" key="5">
    <source>
        <dbReference type="EMBL" id="MCM8749064.1"/>
    </source>
</evidence>
<evidence type="ECO:0000256" key="1">
    <source>
        <dbReference type="ARBA" id="ARBA00001933"/>
    </source>
</evidence>
<protein>
    <submittedName>
        <fullName evidence="5">Cysteine synthase family protein</fullName>
    </submittedName>
</protein>
<dbReference type="AlphaFoldDB" id="A0AA41WEF5"/>
<feature type="domain" description="Tryptophan synthase beta chain-like PALP" evidence="4">
    <location>
        <begin position="14"/>
        <end position="297"/>
    </location>
</feature>
<dbReference type="EMBL" id="JAMSLR010000004">
    <property type="protein sequence ID" value="MCM8749064.1"/>
    <property type="molecule type" value="Genomic_DNA"/>
</dbReference>
<accession>A0AA41WEF5</accession>
<comment type="cofactor">
    <cofactor evidence="1">
        <name>pyridoxal 5'-phosphate</name>
        <dbReference type="ChEBI" id="CHEBI:597326"/>
    </cofactor>
</comment>
<dbReference type="FunFam" id="3.40.50.1100:FF:000003">
    <property type="entry name" value="Cystathionine beta-synthase"/>
    <property type="match status" value="1"/>
</dbReference>
<evidence type="ECO:0000256" key="2">
    <source>
        <dbReference type="ARBA" id="ARBA00007103"/>
    </source>
</evidence>
<sequence length="309" mass="33282">MGSRAHCIKGEQLTERIGRTPLLRLARVPAQLGVGTEVQILAKAEWFNPGGSVKDRAALRIVEDARRDGRLRPGMTLLDATSGNTGIAYAMIGAAWGFPVTLVVPASIGEERRRILLAYGANLIFSDPYEGTDGAIRLARELAAREPDRYFYADQYSNPSNWLAHYDTTGVEILEQTGGEVTHLVAGLGTTGTMMGTGRRLKDANPDVVLIGVQPDDAFHGLEGLKHLPTAMLPAIYDPSLVDRMELVNTDEAFAMARQLAREEGLFVGPSAAAAIVAAIRVARELSSGCVVTILPDGGVKYLSTQLWQ</sequence>
<gene>
    <name evidence="5" type="ORF">NET02_07905</name>
</gene>
<evidence type="ECO:0000256" key="3">
    <source>
        <dbReference type="ARBA" id="ARBA00022898"/>
    </source>
</evidence>
<dbReference type="Pfam" id="PF00291">
    <property type="entry name" value="PALP"/>
    <property type="match status" value="1"/>
</dbReference>
<dbReference type="GO" id="GO:0016765">
    <property type="term" value="F:transferase activity, transferring alkyl or aryl (other than methyl) groups"/>
    <property type="evidence" value="ECO:0007669"/>
    <property type="project" value="UniProtKB-ARBA"/>
</dbReference>
<dbReference type="InterPro" id="IPR050214">
    <property type="entry name" value="Cys_Synth/Cystath_Beta-Synth"/>
</dbReference>
<dbReference type="InterPro" id="IPR001216">
    <property type="entry name" value="P-phosphate_BS"/>
</dbReference>
<dbReference type="PROSITE" id="PS00901">
    <property type="entry name" value="CYS_SYNTHASE"/>
    <property type="match status" value="1"/>
</dbReference>
<dbReference type="RefSeq" id="WP_347711024.1">
    <property type="nucleotide sequence ID" value="NZ_JAMSLR010000004.1"/>
</dbReference>
<dbReference type="InterPro" id="IPR036052">
    <property type="entry name" value="TrpB-like_PALP_sf"/>
</dbReference>
<name>A0AA41WEF5_9BACT</name>
<dbReference type="CDD" id="cd01561">
    <property type="entry name" value="CBS_like"/>
    <property type="match status" value="1"/>
</dbReference>
<dbReference type="PANTHER" id="PTHR10314">
    <property type="entry name" value="CYSTATHIONINE BETA-SYNTHASE"/>
    <property type="match status" value="1"/>
</dbReference>
<proteinExistence type="inferred from homology"/>
<dbReference type="SUPFAM" id="SSF53686">
    <property type="entry name" value="Tryptophan synthase beta subunit-like PLP-dependent enzymes"/>
    <property type="match status" value="1"/>
</dbReference>
<evidence type="ECO:0000313" key="6">
    <source>
        <dbReference type="Proteomes" id="UP001165306"/>
    </source>
</evidence>
<keyword evidence="3" id="KW-0663">Pyridoxal phosphate</keyword>
<dbReference type="Gene3D" id="3.40.50.1100">
    <property type="match status" value="2"/>
</dbReference>